<evidence type="ECO:0000259" key="9">
    <source>
        <dbReference type="SMART" id="SM00848"/>
    </source>
</evidence>
<dbReference type="SMART" id="SM00645">
    <property type="entry name" value="Pept_C1"/>
    <property type="match status" value="1"/>
</dbReference>
<dbReference type="Pfam" id="PF00112">
    <property type="entry name" value="Peptidase_C1"/>
    <property type="match status" value="1"/>
</dbReference>
<dbReference type="SUPFAM" id="SSF54001">
    <property type="entry name" value="Cysteine proteinases"/>
    <property type="match status" value="1"/>
</dbReference>
<evidence type="ECO:0000256" key="3">
    <source>
        <dbReference type="ARBA" id="ARBA00022801"/>
    </source>
</evidence>
<proteinExistence type="inferred from homology"/>
<dbReference type="Pfam" id="PF08246">
    <property type="entry name" value="Inhibitor_I29"/>
    <property type="match status" value="1"/>
</dbReference>
<evidence type="ECO:0000256" key="7">
    <source>
        <dbReference type="SAM" id="SignalP"/>
    </source>
</evidence>
<dbReference type="InterPro" id="IPR013201">
    <property type="entry name" value="Prot_inhib_I29"/>
</dbReference>
<dbReference type="PROSITE" id="PS00139">
    <property type="entry name" value="THIOL_PROTEASE_CYS"/>
    <property type="match status" value="1"/>
</dbReference>
<evidence type="ECO:0000313" key="10">
    <source>
        <dbReference type="EMBL" id="KAK9885469.1"/>
    </source>
</evidence>
<evidence type="ECO:0000259" key="8">
    <source>
        <dbReference type="SMART" id="SM00645"/>
    </source>
</evidence>
<dbReference type="InterPro" id="IPR038765">
    <property type="entry name" value="Papain-like_cys_pep_sf"/>
</dbReference>
<dbReference type="PROSITE" id="PS00639">
    <property type="entry name" value="THIOL_PROTEASE_HIS"/>
    <property type="match status" value="1"/>
</dbReference>
<comment type="caution">
    <text evidence="10">The sequence shown here is derived from an EMBL/GenBank/DDBJ whole genome shotgun (WGS) entry which is preliminary data.</text>
</comment>
<dbReference type="Proteomes" id="UP001431783">
    <property type="component" value="Unassembled WGS sequence"/>
</dbReference>
<dbReference type="InterPro" id="IPR039417">
    <property type="entry name" value="Peptidase_C1A_papain-like"/>
</dbReference>
<gene>
    <name evidence="10" type="ORF">WA026_010962</name>
</gene>
<dbReference type="SMART" id="SM00848">
    <property type="entry name" value="Inhibitor_I29"/>
    <property type="match status" value="1"/>
</dbReference>
<dbReference type="AlphaFoldDB" id="A0AAW1UQL8"/>
<keyword evidence="11" id="KW-1185">Reference proteome</keyword>
<dbReference type="PANTHER" id="PTHR12411">
    <property type="entry name" value="CYSTEINE PROTEASE FAMILY C1-RELATED"/>
    <property type="match status" value="1"/>
</dbReference>
<dbReference type="CDD" id="cd02248">
    <property type="entry name" value="Peptidase_C1A"/>
    <property type="match status" value="1"/>
</dbReference>
<accession>A0AAW1UQL8</accession>
<organism evidence="10 11">
    <name type="scientific">Henosepilachna vigintioctopunctata</name>
    <dbReference type="NCBI Taxonomy" id="420089"/>
    <lineage>
        <taxon>Eukaryota</taxon>
        <taxon>Metazoa</taxon>
        <taxon>Ecdysozoa</taxon>
        <taxon>Arthropoda</taxon>
        <taxon>Hexapoda</taxon>
        <taxon>Insecta</taxon>
        <taxon>Pterygota</taxon>
        <taxon>Neoptera</taxon>
        <taxon>Endopterygota</taxon>
        <taxon>Coleoptera</taxon>
        <taxon>Polyphaga</taxon>
        <taxon>Cucujiformia</taxon>
        <taxon>Coccinelloidea</taxon>
        <taxon>Coccinellidae</taxon>
        <taxon>Epilachninae</taxon>
        <taxon>Epilachnini</taxon>
        <taxon>Henosepilachna</taxon>
    </lineage>
</organism>
<sequence>MKVLGLFLIALVVYTQAVEDGELQQKWAEFQAKFGKSYRSPLEARKRLSIFKQNLEEIDAHNANYEKGLSTYKKGINQFADWTNEEFAQYVNQGLKGVPKPIAKPFKAIEGEEIPDSIDWREKGAVNAVKNQGSCGCCWAFSAAAAIEGALAISSGKLQSLSEQNLNDCSHPEGNNGCHGGWMHQAFEYVQKNGIESEADYPYLAKDEKCKADSSKVVTKVSDYVQIESGNEEQLKNAIARQPVSIAIVANNNLRAYHSGVFSDPFCIFENLNHGVVAVGYGTENGQDYYLVRNSWGEEFGDKGYFKLARNKGNMCGVTDVAHYPVI</sequence>
<dbReference type="InterPro" id="IPR000668">
    <property type="entry name" value="Peptidase_C1A_C"/>
</dbReference>
<name>A0AAW1UQL8_9CUCU</name>
<evidence type="ECO:0000256" key="5">
    <source>
        <dbReference type="ARBA" id="ARBA00023145"/>
    </source>
</evidence>
<evidence type="ECO:0000313" key="11">
    <source>
        <dbReference type="Proteomes" id="UP001431783"/>
    </source>
</evidence>
<protein>
    <submittedName>
        <fullName evidence="10">Uncharacterized protein</fullName>
    </submittedName>
</protein>
<dbReference type="InterPro" id="IPR025660">
    <property type="entry name" value="Pept_his_AS"/>
</dbReference>
<evidence type="ECO:0000256" key="4">
    <source>
        <dbReference type="ARBA" id="ARBA00022807"/>
    </source>
</evidence>
<dbReference type="Gene3D" id="3.90.70.10">
    <property type="entry name" value="Cysteine proteinases"/>
    <property type="match status" value="1"/>
</dbReference>
<keyword evidence="4" id="KW-0788">Thiol protease</keyword>
<keyword evidence="5" id="KW-0865">Zymogen</keyword>
<evidence type="ECO:0000256" key="2">
    <source>
        <dbReference type="ARBA" id="ARBA00022670"/>
    </source>
</evidence>
<feature type="chain" id="PRO_5043329467" evidence="7">
    <location>
        <begin position="18"/>
        <end position="327"/>
    </location>
</feature>
<evidence type="ECO:0000256" key="6">
    <source>
        <dbReference type="ARBA" id="ARBA00023157"/>
    </source>
</evidence>
<dbReference type="GO" id="GO:0006508">
    <property type="term" value="P:proteolysis"/>
    <property type="evidence" value="ECO:0007669"/>
    <property type="project" value="UniProtKB-KW"/>
</dbReference>
<dbReference type="InterPro" id="IPR013128">
    <property type="entry name" value="Peptidase_C1A"/>
</dbReference>
<dbReference type="GO" id="GO:0008234">
    <property type="term" value="F:cysteine-type peptidase activity"/>
    <property type="evidence" value="ECO:0007669"/>
    <property type="project" value="UniProtKB-KW"/>
</dbReference>
<evidence type="ECO:0000256" key="1">
    <source>
        <dbReference type="ARBA" id="ARBA00008455"/>
    </source>
</evidence>
<comment type="similarity">
    <text evidence="1">Belongs to the peptidase C1 family.</text>
</comment>
<keyword evidence="3" id="KW-0378">Hydrolase</keyword>
<dbReference type="FunFam" id="3.90.70.10:FF:000006">
    <property type="entry name" value="Cathepsin S"/>
    <property type="match status" value="1"/>
</dbReference>
<dbReference type="PRINTS" id="PR00705">
    <property type="entry name" value="PAPAIN"/>
</dbReference>
<feature type="signal peptide" evidence="7">
    <location>
        <begin position="1"/>
        <end position="17"/>
    </location>
</feature>
<dbReference type="InterPro" id="IPR000169">
    <property type="entry name" value="Pept_cys_AS"/>
</dbReference>
<keyword evidence="6" id="KW-1015">Disulfide bond</keyword>
<reference evidence="10 11" key="1">
    <citation type="submission" date="2023-03" db="EMBL/GenBank/DDBJ databases">
        <title>Genome insight into feeding habits of ladybird beetles.</title>
        <authorList>
            <person name="Li H.-S."/>
            <person name="Huang Y.-H."/>
            <person name="Pang H."/>
        </authorList>
    </citation>
    <scope>NUCLEOTIDE SEQUENCE [LARGE SCALE GENOMIC DNA]</scope>
    <source>
        <strain evidence="10">SYSU_2023b</strain>
        <tissue evidence="10">Whole body</tissue>
    </source>
</reference>
<feature type="domain" description="Peptidase C1A papain C-terminal" evidence="8">
    <location>
        <begin position="114"/>
        <end position="326"/>
    </location>
</feature>
<keyword evidence="2" id="KW-0645">Protease</keyword>
<dbReference type="EMBL" id="JARQZJ010000095">
    <property type="protein sequence ID" value="KAK9885469.1"/>
    <property type="molecule type" value="Genomic_DNA"/>
</dbReference>
<feature type="domain" description="Cathepsin propeptide inhibitor" evidence="9">
    <location>
        <begin position="27"/>
        <end position="87"/>
    </location>
</feature>
<keyword evidence="7" id="KW-0732">Signal</keyword>